<dbReference type="Proteomes" id="UP000834106">
    <property type="component" value="Chromosome 1"/>
</dbReference>
<name>A0AAD2DJW2_9LAMI</name>
<protein>
    <submittedName>
        <fullName evidence="2">Uncharacterized protein</fullName>
    </submittedName>
</protein>
<gene>
    <name evidence="2" type="ORF">FPE_LOCUS1477</name>
</gene>
<dbReference type="InterPro" id="IPR036812">
    <property type="entry name" value="NAD(P)_OxRdtase_dom_sf"/>
</dbReference>
<accession>A0AAD2DJW2</accession>
<dbReference type="EMBL" id="OU503036">
    <property type="protein sequence ID" value="CAI9754046.1"/>
    <property type="molecule type" value="Genomic_DNA"/>
</dbReference>
<dbReference type="InterPro" id="IPR018170">
    <property type="entry name" value="Aldo/ket_reductase_CS"/>
</dbReference>
<dbReference type="SUPFAM" id="SSF51430">
    <property type="entry name" value="NAD(P)-linked oxidoreductase"/>
    <property type="match status" value="1"/>
</dbReference>
<keyword evidence="3" id="KW-1185">Reference proteome</keyword>
<feature type="region of interest" description="Disordered" evidence="1">
    <location>
        <begin position="8"/>
        <end position="51"/>
    </location>
</feature>
<dbReference type="PROSITE" id="PS00063">
    <property type="entry name" value="ALDOKETO_REDUCTASE_3"/>
    <property type="match status" value="1"/>
</dbReference>
<evidence type="ECO:0000313" key="2">
    <source>
        <dbReference type="EMBL" id="CAI9754046.1"/>
    </source>
</evidence>
<dbReference type="Gene3D" id="3.20.20.100">
    <property type="entry name" value="NADP-dependent oxidoreductase domain"/>
    <property type="match status" value="1"/>
</dbReference>
<evidence type="ECO:0000313" key="3">
    <source>
        <dbReference type="Proteomes" id="UP000834106"/>
    </source>
</evidence>
<proteinExistence type="predicted"/>
<dbReference type="GO" id="GO:0016491">
    <property type="term" value="F:oxidoreductase activity"/>
    <property type="evidence" value="ECO:0007669"/>
    <property type="project" value="InterPro"/>
</dbReference>
<dbReference type="InterPro" id="IPR020471">
    <property type="entry name" value="AKR"/>
</dbReference>
<organism evidence="2 3">
    <name type="scientific">Fraxinus pennsylvanica</name>
    <dbReference type="NCBI Taxonomy" id="56036"/>
    <lineage>
        <taxon>Eukaryota</taxon>
        <taxon>Viridiplantae</taxon>
        <taxon>Streptophyta</taxon>
        <taxon>Embryophyta</taxon>
        <taxon>Tracheophyta</taxon>
        <taxon>Spermatophyta</taxon>
        <taxon>Magnoliopsida</taxon>
        <taxon>eudicotyledons</taxon>
        <taxon>Gunneridae</taxon>
        <taxon>Pentapetalae</taxon>
        <taxon>asterids</taxon>
        <taxon>lamiids</taxon>
        <taxon>Lamiales</taxon>
        <taxon>Oleaceae</taxon>
        <taxon>Oleeae</taxon>
        <taxon>Fraxinus</taxon>
    </lineage>
</organism>
<evidence type="ECO:0000256" key="1">
    <source>
        <dbReference type="SAM" id="MobiDB-lite"/>
    </source>
</evidence>
<dbReference type="PANTHER" id="PTHR11732">
    <property type="entry name" value="ALDO/KETO REDUCTASE"/>
    <property type="match status" value="1"/>
</dbReference>
<reference evidence="2" key="1">
    <citation type="submission" date="2023-05" db="EMBL/GenBank/DDBJ databases">
        <authorList>
            <person name="Huff M."/>
        </authorList>
    </citation>
    <scope>NUCLEOTIDE SEQUENCE</scope>
</reference>
<sequence>MQQQLMKLMLPPSWHDIPPAGTSSDHSARMPLLDKPVFSPPTHSPAPRRSTRTRLLPSHLDDYECDLPSSSLAIQSSPKLARPCASAAVYGTEECVGRMVTGALDRGLINNCDEEFVTSKLWTKDSHYDLVCLPSRKHSGVSPIVKSFNKDRMKESLQIFDWKLSDEEVSQIQQIPQARGLTGEHFVFPEGQSKSLEELWDGEI</sequence>
<dbReference type="AlphaFoldDB" id="A0AAD2DJW2"/>